<dbReference type="Pfam" id="PF24249">
    <property type="entry name" value="DUF7452"/>
    <property type="match status" value="2"/>
</dbReference>
<evidence type="ECO:0000256" key="1">
    <source>
        <dbReference type="ARBA" id="ARBA00022729"/>
    </source>
</evidence>
<keyword evidence="5" id="KW-1185">Reference proteome</keyword>
<feature type="domain" description="DUF7452" evidence="3">
    <location>
        <begin position="21"/>
        <end position="102"/>
    </location>
</feature>
<sequence>MKYFFTLLICLLCTKSLLALERIFIHKTSVDNIQDFKTILDHPDLNYNPDANIFVSHCWSCLNANQANLNTNGVYFSEDLQRWLIYNADQSPMPTDVSFFVYLSSGNYGTVRTCDSNANFFNIIDDPWIDNSENKITAAIHVSSGELFPHRIGVTYDYINNRHQVYTENQQNFQAHQTRIMFMTDGPEDVTAFRHYTNSGNTPNDITFIDHPLLNNKPNARFVFTHYKLNYESPHYQYYNKALTAFYSPFQNKWGIATEDFSQMPHDLIFNVFVDEKDYMNTEEIIAENKISISPNPATQFVRIDSKEPTQKISFINIAGQIVKEVDVNDKLSNKISISDLPKGTYIVRVQTNRNLYTEKLLVN</sequence>
<dbReference type="EMBL" id="JBEPMO010000009">
    <property type="protein sequence ID" value="MET3732152.1"/>
    <property type="molecule type" value="Genomic_DNA"/>
</dbReference>
<accession>A0ABV2LX97</accession>
<reference evidence="4 5" key="1">
    <citation type="submission" date="2024-06" db="EMBL/GenBank/DDBJ databases">
        <title>Genomic Encyclopedia of Type Strains, Phase IV (KMG-IV): sequencing the most valuable type-strain genomes for metagenomic binning, comparative biology and taxonomic classification.</title>
        <authorList>
            <person name="Goeker M."/>
        </authorList>
    </citation>
    <scope>NUCLEOTIDE SEQUENCE [LARGE SCALE GENOMIC DNA]</scope>
    <source>
        <strain evidence="4 5">DSM 29388</strain>
    </source>
</reference>
<dbReference type="InterPro" id="IPR055875">
    <property type="entry name" value="DUF7452"/>
</dbReference>
<feature type="domain" description="DUF7452" evidence="3">
    <location>
        <begin position="153"/>
        <end position="274"/>
    </location>
</feature>
<evidence type="ECO:0000259" key="3">
    <source>
        <dbReference type="Pfam" id="PF24249"/>
    </source>
</evidence>
<dbReference type="Proteomes" id="UP001549146">
    <property type="component" value="Unassembled WGS sequence"/>
</dbReference>
<keyword evidence="1" id="KW-0732">Signal</keyword>
<dbReference type="InterPro" id="IPR026444">
    <property type="entry name" value="Secre_tail"/>
</dbReference>
<dbReference type="RefSeq" id="WP_354509091.1">
    <property type="nucleotide sequence ID" value="NZ_JBEPMO010000009.1"/>
</dbReference>
<name>A0ABV2LX97_9FLAO</name>
<evidence type="ECO:0008006" key="6">
    <source>
        <dbReference type="Google" id="ProtNLM"/>
    </source>
</evidence>
<dbReference type="Pfam" id="PF18962">
    <property type="entry name" value="Por_Secre_tail"/>
    <property type="match status" value="1"/>
</dbReference>
<gene>
    <name evidence="4" type="ORF">ABID46_001739</name>
</gene>
<protein>
    <recommendedName>
        <fullName evidence="6">Por secretion system C-terminal sorting domain-containing protein</fullName>
    </recommendedName>
</protein>
<evidence type="ECO:0000259" key="2">
    <source>
        <dbReference type="Pfam" id="PF18962"/>
    </source>
</evidence>
<dbReference type="NCBIfam" id="TIGR04183">
    <property type="entry name" value="Por_Secre_tail"/>
    <property type="match status" value="1"/>
</dbReference>
<evidence type="ECO:0000313" key="4">
    <source>
        <dbReference type="EMBL" id="MET3732152.1"/>
    </source>
</evidence>
<organism evidence="4 5">
    <name type="scientific">Moheibacter stercoris</name>
    <dbReference type="NCBI Taxonomy" id="1628251"/>
    <lineage>
        <taxon>Bacteria</taxon>
        <taxon>Pseudomonadati</taxon>
        <taxon>Bacteroidota</taxon>
        <taxon>Flavobacteriia</taxon>
        <taxon>Flavobacteriales</taxon>
        <taxon>Weeksellaceae</taxon>
        <taxon>Moheibacter</taxon>
    </lineage>
</organism>
<evidence type="ECO:0000313" key="5">
    <source>
        <dbReference type="Proteomes" id="UP001549146"/>
    </source>
</evidence>
<comment type="caution">
    <text evidence="4">The sequence shown here is derived from an EMBL/GenBank/DDBJ whole genome shotgun (WGS) entry which is preliminary data.</text>
</comment>
<feature type="domain" description="Secretion system C-terminal sorting" evidence="2">
    <location>
        <begin position="293"/>
        <end position="363"/>
    </location>
</feature>
<proteinExistence type="predicted"/>